<keyword evidence="1" id="KW-1133">Transmembrane helix</keyword>
<dbReference type="AlphaFoldDB" id="A0A8H8P7L8"/>
<organism evidence="2 3">
    <name type="scientific">Rhizoctonia solani</name>
    <dbReference type="NCBI Taxonomy" id="456999"/>
    <lineage>
        <taxon>Eukaryota</taxon>
        <taxon>Fungi</taxon>
        <taxon>Dikarya</taxon>
        <taxon>Basidiomycota</taxon>
        <taxon>Agaricomycotina</taxon>
        <taxon>Agaricomycetes</taxon>
        <taxon>Cantharellales</taxon>
        <taxon>Ceratobasidiaceae</taxon>
        <taxon>Rhizoctonia</taxon>
    </lineage>
</organism>
<keyword evidence="1" id="KW-0472">Membrane</keyword>
<feature type="transmembrane region" description="Helical" evidence="1">
    <location>
        <begin position="15"/>
        <end position="33"/>
    </location>
</feature>
<dbReference type="EMBL" id="CP059671">
    <property type="protein sequence ID" value="QRW26025.1"/>
    <property type="molecule type" value="Genomic_DNA"/>
</dbReference>
<evidence type="ECO:0000313" key="3">
    <source>
        <dbReference type="Proteomes" id="UP000650533"/>
    </source>
</evidence>
<dbReference type="GeneID" id="67033380"/>
<dbReference type="RefSeq" id="XP_043186262.1">
    <property type="nucleotide sequence ID" value="XM_043330917.1"/>
</dbReference>
<keyword evidence="1" id="KW-0812">Transmembrane</keyword>
<reference evidence="2" key="1">
    <citation type="submission" date="2020-05" db="EMBL/GenBank/DDBJ databases">
        <title>Evolutionary and genomic comparisons of hybrid uninucleate and nonhybrid Rhizoctonia fungi.</title>
        <authorList>
            <person name="Li C."/>
            <person name="Chen X."/>
        </authorList>
    </citation>
    <scope>NUCLEOTIDE SEQUENCE</scope>
    <source>
        <strain evidence="2">AG-1 IA</strain>
    </source>
</reference>
<gene>
    <name evidence="2" type="ORF">RhiXN_11102</name>
</gene>
<protein>
    <submittedName>
        <fullName evidence="2">Uncharacterized protein</fullName>
    </submittedName>
</protein>
<name>A0A8H8P7L8_9AGAM</name>
<evidence type="ECO:0000313" key="2">
    <source>
        <dbReference type="EMBL" id="QRW26025.1"/>
    </source>
</evidence>
<sequence>MIQSNTPLPADARRIRTIIWSGPLLVVTSYVLYNRLVLGKERRTVEVEVQKNPHARLGDNAFMRKYPEDNPINTNSSS</sequence>
<dbReference type="KEGG" id="rsx:RhiXN_11102"/>
<proteinExistence type="predicted"/>
<evidence type="ECO:0000256" key="1">
    <source>
        <dbReference type="SAM" id="Phobius"/>
    </source>
</evidence>
<accession>A0A8H8P7L8</accession>
<dbReference type="Proteomes" id="UP000650533">
    <property type="component" value="Chromosome 14"/>
</dbReference>